<dbReference type="InterPro" id="IPR043129">
    <property type="entry name" value="ATPase_NBD"/>
</dbReference>
<organism evidence="2 3">
    <name type="scientific">Thauera humireducens</name>
    <dbReference type="NCBI Taxonomy" id="1134435"/>
    <lineage>
        <taxon>Bacteria</taxon>
        <taxon>Pseudomonadati</taxon>
        <taxon>Pseudomonadota</taxon>
        <taxon>Betaproteobacteria</taxon>
        <taxon>Rhodocyclales</taxon>
        <taxon>Zoogloeaceae</taxon>
        <taxon>Thauera</taxon>
    </lineage>
</organism>
<sequence length="403" mass="42743">MLIDEHWPHEPAAPWVLADDAGVIHAQGTGPLAEWPQDVPLVVILGASQSSWHRVTLPLGGAAFDPRVIAYALEDALLEAPQAQHITVVDRQNEATGTQAELIVTAQARLRTVIGELHAAGRHPRQVLSELQGIAPTGPAGESDLQLRLRPGAALLRHAGGMPIVLRDDLADLSAFLGDMIGDLLPATSKPARVELRADPACRSLAAGLADALGAQATVTHRPYAWWSSAIPGHPDERTARQVLAANLLHGDFATGADGARRAGRHRRPLAVAAGAMIVLAAVTVADILRMRAAVAVLEEDIATRFSTALPGTPMVMPESQLNRQLDHLRQRSGAVTRDGLLFRLDQFAAVRAEAPAASIVALDYREGTLSLALAGADAREIDRLRTLLAPDVEIASAAEEGR</sequence>
<name>A0A140IE84_9RHOO</name>
<dbReference type="NCBIfam" id="TIGR01709">
    <property type="entry name" value="typeII_sec_gspL"/>
    <property type="match status" value="1"/>
</dbReference>
<dbReference type="GO" id="GO:0015628">
    <property type="term" value="P:protein secretion by the type II secretion system"/>
    <property type="evidence" value="ECO:0007669"/>
    <property type="project" value="InterPro"/>
</dbReference>
<dbReference type="EMBL" id="CP014646">
    <property type="protein sequence ID" value="AMO36059.1"/>
    <property type="molecule type" value="Genomic_DNA"/>
</dbReference>
<dbReference type="InterPro" id="IPR007812">
    <property type="entry name" value="T2SS_protein-GspL"/>
</dbReference>
<evidence type="ECO:0000313" key="2">
    <source>
        <dbReference type="EMBL" id="AMO36059.1"/>
    </source>
</evidence>
<dbReference type="GO" id="GO:0009276">
    <property type="term" value="C:Gram-negative-bacterium-type cell wall"/>
    <property type="evidence" value="ECO:0007669"/>
    <property type="project" value="InterPro"/>
</dbReference>
<dbReference type="STRING" id="1134435.AC731_003360"/>
<dbReference type="Gene3D" id="3.30.420.380">
    <property type="match status" value="1"/>
</dbReference>
<dbReference type="AlphaFoldDB" id="A0A140IE84"/>
<accession>A0A140IE84</accession>
<proteinExistence type="predicted"/>
<evidence type="ECO:0000259" key="1">
    <source>
        <dbReference type="Pfam" id="PF05134"/>
    </source>
</evidence>
<dbReference type="InterPro" id="IPR024230">
    <property type="entry name" value="GspL_cyto_dom"/>
</dbReference>
<keyword evidence="3" id="KW-1185">Reference proteome</keyword>
<reference evidence="3" key="1">
    <citation type="submission" date="2016-03" db="EMBL/GenBank/DDBJ databases">
        <authorList>
            <person name="Ma C."/>
            <person name="Zhou S."/>
            <person name="Yang G."/>
        </authorList>
    </citation>
    <scope>NUCLEOTIDE SEQUENCE [LARGE SCALE GENOMIC DNA]</scope>
    <source>
        <strain evidence="3">SgZ-1</strain>
    </source>
</reference>
<dbReference type="PIRSF" id="PIRSF015761">
    <property type="entry name" value="Protein_L"/>
    <property type="match status" value="1"/>
</dbReference>
<feature type="domain" description="GspL cytoplasmic actin-ATPase-like" evidence="1">
    <location>
        <begin position="28"/>
        <end position="129"/>
    </location>
</feature>
<evidence type="ECO:0000313" key="3">
    <source>
        <dbReference type="Proteomes" id="UP000036902"/>
    </source>
</evidence>
<dbReference type="Pfam" id="PF05134">
    <property type="entry name" value="T2SSL"/>
    <property type="match status" value="1"/>
</dbReference>
<dbReference type="GO" id="GO:0015627">
    <property type="term" value="C:type II protein secretion system complex"/>
    <property type="evidence" value="ECO:0007669"/>
    <property type="project" value="InterPro"/>
</dbReference>
<protein>
    <recommendedName>
        <fullName evidence="1">GspL cytoplasmic actin-ATPase-like domain-containing protein</fullName>
    </recommendedName>
</protein>
<gene>
    <name evidence="2" type="ORF">AC731_003360</name>
</gene>
<dbReference type="KEGG" id="thu:AC731_003360"/>
<dbReference type="Proteomes" id="UP000036902">
    <property type="component" value="Chromosome"/>
</dbReference>
<dbReference type="SUPFAM" id="SSF53067">
    <property type="entry name" value="Actin-like ATPase domain"/>
    <property type="match status" value="1"/>
</dbReference>